<dbReference type="SUPFAM" id="SSF82704">
    <property type="entry name" value="AlbA-like"/>
    <property type="match status" value="1"/>
</dbReference>
<dbReference type="OrthoDB" id="424402at2759"/>
<feature type="region of interest" description="Disordered" evidence="1">
    <location>
        <begin position="135"/>
        <end position="173"/>
    </location>
</feature>
<reference evidence="3 4" key="1">
    <citation type="submission" date="2019-07" db="EMBL/GenBank/DDBJ databases">
        <title>Draft genome assembly of a fouling barnacle, Amphibalanus amphitrite (Darwin, 1854): The first reference genome for Thecostraca.</title>
        <authorList>
            <person name="Kim W."/>
        </authorList>
    </citation>
    <scope>NUCLEOTIDE SEQUENCE [LARGE SCALE GENOMIC DNA]</scope>
    <source>
        <strain evidence="3">SNU_AA5</strain>
        <tissue evidence="3">Soma without cirri and trophi</tissue>
    </source>
</reference>
<sequence>MSQSLTHQFITFPVPRGQRSVHRGWHADMEHYRRAEVVEQPLEPAQLPFRHLPDDLVWMKVKATSRVANMVGYVQTQLKTHDHVLWSGRGQAVCKAIQSAELLKKAVGELHQETHCCYHSYQPPHQTAPFWSAAGAEETTTQTKKPNRTTQEAAGGGDTSLKKRRRRGPPGAR</sequence>
<dbReference type="InterPro" id="IPR036882">
    <property type="entry name" value="Alba-like_dom_sf"/>
</dbReference>
<feature type="compositionally biased region" description="Low complexity" evidence="1">
    <location>
        <begin position="139"/>
        <end position="151"/>
    </location>
</feature>
<dbReference type="EMBL" id="VIIS01001591">
    <property type="protein sequence ID" value="KAF0295910.1"/>
    <property type="molecule type" value="Genomic_DNA"/>
</dbReference>
<name>A0A6A4VWW7_AMPAM</name>
<protein>
    <submittedName>
        <fullName evidence="3">Ribonuclease P protein subunit p25-like protein</fullName>
    </submittedName>
</protein>
<dbReference type="Pfam" id="PF01918">
    <property type="entry name" value="Alba"/>
    <property type="match status" value="1"/>
</dbReference>
<dbReference type="Gene3D" id="3.30.110.20">
    <property type="entry name" value="Alba-like domain"/>
    <property type="match status" value="1"/>
</dbReference>
<dbReference type="InterPro" id="IPR002775">
    <property type="entry name" value="DNA/RNA-bd_Alba-like"/>
</dbReference>
<evidence type="ECO:0000313" key="3">
    <source>
        <dbReference type="EMBL" id="KAF0295910.1"/>
    </source>
</evidence>
<feature type="compositionally biased region" description="Basic residues" evidence="1">
    <location>
        <begin position="162"/>
        <end position="173"/>
    </location>
</feature>
<dbReference type="GO" id="GO:0003676">
    <property type="term" value="F:nucleic acid binding"/>
    <property type="evidence" value="ECO:0007669"/>
    <property type="project" value="InterPro"/>
</dbReference>
<feature type="domain" description="DNA/RNA-binding protein Alba-like" evidence="2">
    <location>
        <begin position="58"/>
        <end position="118"/>
    </location>
</feature>
<keyword evidence="4" id="KW-1185">Reference proteome</keyword>
<comment type="caution">
    <text evidence="3">The sequence shown here is derived from an EMBL/GenBank/DDBJ whole genome shotgun (WGS) entry which is preliminary data.</text>
</comment>
<gene>
    <name evidence="3" type="primary">RPP25L_1</name>
    <name evidence="3" type="ORF">FJT64_006623</name>
</gene>
<evidence type="ECO:0000256" key="1">
    <source>
        <dbReference type="SAM" id="MobiDB-lite"/>
    </source>
</evidence>
<dbReference type="Proteomes" id="UP000440578">
    <property type="component" value="Unassembled WGS sequence"/>
</dbReference>
<dbReference type="AlphaFoldDB" id="A0A6A4VWW7"/>
<accession>A0A6A4VWW7</accession>
<organism evidence="3 4">
    <name type="scientific">Amphibalanus amphitrite</name>
    <name type="common">Striped barnacle</name>
    <name type="synonym">Balanus amphitrite</name>
    <dbReference type="NCBI Taxonomy" id="1232801"/>
    <lineage>
        <taxon>Eukaryota</taxon>
        <taxon>Metazoa</taxon>
        <taxon>Ecdysozoa</taxon>
        <taxon>Arthropoda</taxon>
        <taxon>Crustacea</taxon>
        <taxon>Multicrustacea</taxon>
        <taxon>Cirripedia</taxon>
        <taxon>Thoracica</taxon>
        <taxon>Thoracicalcarea</taxon>
        <taxon>Balanomorpha</taxon>
        <taxon>Balanoidea</taxon>
        <taxon>Balanidae</taxon>
        <taxon>Amphibalaninae</taxon>
        <taxon>Amphibalanus</taxon>
    </lineage>
</organism>
<evidence type="ECO:0000259" key="2">
    <source>
        <dbReference type="Pfam" id="PF01918"/>
    </source>
</evidence>
<evidence type="ECO:0000313" key="4">
    <source>
        <dbReference type="Proteomes" id="UP000440578"/>
    </source>
</evidence>
<proteinExistence type="predicted"/>